<feature type="transmembrane region" description="Helical" evidence="6">
    <location>
        <begin position="252"/>
        <end position="271"/>
    </location>
</feature>
<comment type="similarity">
    <text evidence="2">Belongs to the autoinducer-2 exporter (AI-2E) (TC 2.A.86) family.</text>
</comment>
<dbReference type="EMBL" id="JASTZU010000032">
    <property type="protein sequence ID" value="MDL4840662.1"/>
    <property type="molecule type" value="Genomic_DNA"/>
</dbReference>
<feature type="transmembrane region" description="Helical" evidence="6">
    <location>
        <begin position="223"/>
        <end position="246"/>
    </location>
</feature>
<dbReference type="Pfam" id="PF01594">
    <property type="entry name" value="AI-2E_transport"/>
    <property type="match status" value="1"/>
</dbReference>
<evidence type="ECO:0000256" key="2">
    <source>
        <dbReference type="ARBA" id="ARBA00009773"/>
    </source>
</evidence>
<protein>
    <submittedName>
        <fullName evidence="7">Sporulation integral membrane protein YtvI</fullName>
    </submittedName>
</protein>
<evidence type="ECO:0000313" key="7">
    <source>
        <dbReference type="EMBL" id="MDL4840662.1"/>
    </source>
</evidence>
<dbReference type="RefSeq" id="WP_285931784.1">
    <property type="nucleotide sequence ID" value="NZ_JASTZU010000032.1"/>
</dbReference>
<dbReference type="Proteomes" id="UP001235343">
    <property type="component" value="Unassembled WGS sequence"/>
</dbReference>
<keyword evidence="8" id="KW-1185">Reference proteome</keyword>
<name>A0ABT7L461_9BACI</name>
<reference evidence="7 8" key="1">
    <citation type="submission" date="2023-06" db="EMBL/GenBank/DDBJ databases">
        <title>Aquibacillus rhizosphaerae LR5S19.</title>
        <authorList>
            <person name="Sun J.-Q."/>
        </authorList>
    </citation>
    <scope>NUCLEOTIDE SEQUENCE [LARGE SCALE GENOMIC DNA]</scope>
    <source>
        <strain evidence="7 8">LR5S19</strain>
    </source>
</reference>
<evidence type="ECO:0000256" key="1">
    <source>
        <dbReference type="ARBA" id="ARBA00004141"/>
    </source>
</evidence>
<dbReference type="PANTHER" id="PTHR21716">
    <property type="entry name" value="TRANSMEMBRANE PROTEIN"/>
    <property type="match status" value="1"/>
</dbReference>
<comment type="caution">
    <text evidence="7">The sequence shown here is derived from an EMBL/GenBank/DDBJ whole genome shotgun (WGS) entry which is preliminary data.</text>
</comment>
<dbReference type="InterPro" id="IPR002549">
    <property type="entry name" value="AI-2E-like"/>
</dbReference>
<dbReference type="InterPro" id="IPR014227">
    <property type="entry name" value="YtvI-like"/>
</dbReference>
<feature type="transmembrane region" description="Helical" evidence="6">
    <location>
        <begin position="36"/>
        <end position="53"/>
    </location>
</feature>
<organism evidence="7 8">
    <name type="scientific">Aquibacillus rhizosphaerae</name>
    <dbReference type="NCBI Taxonomy" id="3051431"/>
    <lineage>
        <taxon>Bacteria</taxon>
        <taxon>Bacillati</taxon>
        <taxon>Bacillota</taxon>
        <taxon>Bacilli</taxon>
        <taxon>Bacillales</taxon>
        <taxon>Bacillaceae</taxon>
        <taxon>Aquibacillus</taxon>
    </lineage>
</organism>
<keyword evidence="5 6" id="KW-0472">Membrane</keyword>
<feature type="transmembrane region" description="Helical" evidence="6">
    <location>
        <begin position="278"/>
        <end position="303"/>
    </location>
</feature>
<evidence type="ECO:0000313" key="8">
    <source>
        <dbReference type="Proteomes" id="UP001235343"/>
    </source>
</evidence>
<comment type="subcellular location">
    <subcellularLocation>
        <location evidence="1">Membrane</location>
        <topology evidence="1">Multi-pass membrane protein</topology>
    </subcellularLocation>
</comment>
<keyword evidence="3 6" id="KW-0812">Transmembrane</keyword>
<evidence type="ECO:0000256" key="6">
    <source>
        <dbReference type="SAM" id="Phobius"/>
    </source>
</evidence>
<feature type="transmembrane region" description="Helical" evidence="6">
    <location>
        <begin position="172"/>
        <end position="190"/>
    </location>
</feature>
<evidence type="ECO:0000256" key="4">
    <source>
        <dbReference type="ARBA" id="ARBA00022989"/>
    </source>
</evidence>
<gene>
    <name evidence="7" type="primary">ytvI</name>
    <name evidence="7" type="ORF">QQS35_09400</name>
</gene>
<dbReference type="PANTHER" id="PTHR21716:SF68">
    <property type="entry name" value="TRANSPORT PROTEIN YTVI-RELATED"/>
    <property type="match status" value="1"/>
</dbReference>
<evidence type="ECO:0000256" key="3">
    <source>
        <dbReference type="ARBA" id="ARBA00022692"/>
    </source>
</evidence>
<dbReference type="NCBIfam" id="TIGR02872">
    <property type="entry name" value="spore_ytvI"/>
    <property type="match status" value="1"/>
</dbReference>
<feature type="transmembrane region" description="Helical" evidence="6">
    <location>
        <begin position="323"/>
        <end position="350"/>
    </location>
</feature>
<sequence>MPLKNIYKLLRFLFVIFSIILLIFCLFYLFTYTYPFFFALLIAFLLNPLVNFLELRFKFNRPLATFLSILFVLVIIMGVTTFLIIELINGTTYLAVQIPYHFKTLVTFIQDLVTQHVIPVYQKLTSMISMLDPNQQNAILNNVQNMGDNLASSGAVLLQQLLQQIPSLLSNLPSYLSVLVFSFLGTFFISKDWYKLRELFLNIIPKSFSTSGSEVFKGLKKALFGFIKAQIILISITAIIVLIGLLCLQVEHAITIAIITGLIDLLPYLGTGLIFIPWILYMFLTGNYFLTIGLSILYFTVVIQRQLMEPKVLSNNIGLNPLATLISLFAGFQLWGLLGLMIGPVILVILNTLYQTGVIEQLWLYINGNKNSH</sequence>
<feature type="transmembrane region" description="Helical" evidence="6">
    <location>
        <begin position="65"/>
        <end position="85"/>
    </location>
</feature>
<proteinExistence type="inferred from homology"/>
<accession>A0ABT7L461</accession>
<feature type="transmembrane region" description="Helical" evidence="6">
    <location>
        <begin position="12"/>
        <end position="30"/>
    </location>
</feature>
<keyword evidence="4 6" id="KW-1133">Transmembrane helix</keyword>
<evidence type="ECO:0000256" key="5">
    <source>
        <dbReference type="ARBA" id="ARBA00023136"/>
    </source>
</evidence>